<dbReference type="Gene3D" id="3.50.50.60">
    <property type="entry name" value="FAD/NAD(P)-binding domain"/>
    <property type="match status" value="1"/>
</dbReference>
<keyword evidence="8" id="KW-0408">Iron</keyword>
<comment type="similarity">
    <text evidence="3">In the N-terminal section; belongs to the NADH:flavin oxidoreductase/NADH oxidase family.</text>
</comment>
<keyword evidence="9" id="KW-0411">Iron-sulfur</keyword>
<evidence type="ECO:0000256" key="9">
    <source>
        <dbReference type="ARBA" id="ARBA00023014"/>
    </source>
</evidence>
<evidence type="ECO:0000256" key="1">
    <source>
        <dbReference type="ARBA" id="ARBA00001917"/>
    </source>
</evidence>
<keyword evidence="4" id="KW-0285">Flavoprotein</keyword>
<keyword evidence="13" id="KW-1185">Reference proteome</keyword>
<dbReference type="PANTHER" id="PTHR42917">
    <property type="entry name" value="2,4-DIENOYL-COA REDUCTASE"/>
    <property type="match status" value="1"/>
</dbReference>
<dbReference type="RefSeq" id="WP_339585780.1">
    <property type="nucleotide sequence ID" value="NZ_JBBHJZ010000001.1"/>
</dbReference>
<evidence type="ECO:0000259" key="11">
    <source>
        <dbReference type="Pfam" id="PF07992"/>
    </source>
</evidence>
<dbReference type="SUPFAM" id="SSF51905">
    <property type="entry name" value="FAD/NAD(P)-binding domain"/>
    <property type="match status" value="1"/>
</dbReference>
<dbReference type="PRINTS" id="PR00368">
    <property type="entry name" value="FADPNR"/>
</dbReference>
<dbReference type="Pfam" id="PF00724">
    <property type="entry name" value="Oxidored_FMN"/>
    <property type="match status" value="1"/>
</dbReference>
<evidence type="ECO:0000259" key="10">
    <source>
        <dbReference type="Pfam" id="PF00724"/>
    </source>
</evidence>
<dbReference type="Gene3D" id="3.20.20.70">
    <property type="entry name" value="Aldolase class I"/>
    <property type="match status" value="1"/>
</dbReference>
<feature type="domain" description="FAD/NAD(P)-binding" evidence="11">
    <location>
        <begin position="383"/>
        <end position="441"/>
    </location>
</feature>
<dbReference type="Proteomes" id="UP001361239">
    <property type="component" value="Unassembled WGS sequence"/>
</dbReference>
<comment type="cofactor">
    <cofactor evidence="2">
        <name>[4Fe-4S] cluster</name>
        <dbReference type="ChEBI" id="CHEBI:49883"/>
    </cofactor>
</comment>
<dbReference type="SUPFAM" id="SSF51395">
    <property type="entry name" value="FMN-linked oxidoreductases"/>
    <property type="match status" value="1"/>
</dbReference>
<organism evidence="12 13">
    <name type="scientific">Novosphingobium anseongense</name>
    <dbReference type="NCBI Taxonomy" id="3133436"/>
    <lineage>
        <taxon>Bacteria</taxon>
        <taxon>Pseudomonadati</taxon>
        <taxon>Pseudomonadota</taxon>
        <taxon>Alphaproteobacteria</taxon>
        <taxon>Sphingomonadales</taxon>
        <taxon>Sphingomonadaceae</taxon>
        <taxon>Novosphingobium</taxon>
    </lineage>
</organism>
<feature type="domain" description="NADH:flavin oxidoreductase/NADH oxidase N-terminal" evidence="10">
    <location>
        <begin position="7"/>
        <end position="361"/>
    </location>
</feature>
<dbReference type="InterPro" id="IPR051793">
    <property type="entry name" value="NADH:flavin_oxidoreductase"/>
</dbReference>
<protein>
    <submittedName>
        <fullName evidence="12">FAD-dependent oxidoreductase</fullName>
    </submittedName>
</protein>
<gene>
    <name evidence="12" type="ORF">WG901_04345</name>
</gene>
<keyword evidence="7" id="KW-0560">Oxidoreductase</keyword>
<evidence type="ECO:0000256" key="5">
    <source>
        <dbReference type="ARBA" id="ARBA00022643"/>
    </source>
</evidence>
<evidence type="ECO:0000313" key="12">
    <source>
        <dbReference type="EMBL" id="MEJ5975851.1"/>
    </source>
</evidence>
<accession>A0ABU8RRZ9</accession>
<dbReference type="InterPro" id="IPR001155">
    <property type="entry name" value="OxRdtase_FMN_N"/>
</dbReference>
<name>A0ABU8RRZ9_9SPHN</name>
<sequence>MTATDPLLQPFQTRGLTFKNRIVHAPTTMNMSDDRGYVTRQAVGAYEALAAGGYGAVCVGATCVRWDGLINERMLGFYDDTYIIGQRELVEVIHHNNALAGIQLFYGGLIPGVGATFPLEPGKGWIPGTVAWGPTGKYPIGNQQPGVVPTEVYRDLVEDYAQAARRSKEAGYDYVSFHFCHGSLPHVTLSLLENTGRNDEYADRFLFCEQIIQRTQELCGKDFPLIPRLVCDENFVGGYDLDYFLDEYAPRLHALGIDALDCTFGSMLPAKSRDPEVNSGEIIGGGFYVPNLVALPYIQRTREGLKARGIDMPLMGSCNVNTPDQMREMVAEDAADFYASCRQSLDDPDFPRKIAEGREDEIRKSTRTGASLLQGNIFGKGVAGSAQNAAFGRDREYRLVPTNRPKRVLIAGGGSGGLEYALTAHEIGHKVTVYEKSDRLGGVMNWAGNYRTLRNVEQIAYQPDWHRTMIAKRGVDVRLGEKLTVERVLAEKPDVVVVATGARAALPEVSGLGSALDSGFARTIDRVLSEGIDTLQDGPIVVWGGAEGIELALDLARSGRQVRLLDPRAKFAPAAYIGSRARYVMLWAAQAGLAPETEVELAEVGDGSVAVRHGDGRSETIAAAHLIVAPGRVAYDPLSRALLGSGIEVQVVGDARTPRSYGNAIHESAYLARRI</sequence>
<proteinExistence type="inferred from homology"/>
<keyword evidence="6" id="KW-0479">Metal-binding</keyword>
<evidence type="ECO:0000256" key="4">
    <source>
        <dbReference type="ARBA" id="ARBA00022630"/>
    </source>
</evidence>
<evidence type="ECO:0000256" key="3">
    <source>
        <dbReference type="ARBA" id="ARBA00011048"/>
    </source>
</evidence>
<evidence type="ECO:0000256" key="6">
    <source>
        <dbReference type="ARBA" id="ARBA00022723"/>
    </source>
</evidence>
<evidence type="ECO:0000313" key="13">
    <source>
        <dbReference type="Proteomes" id="UP001361239"/>
    </source>
</evidence>
<evidence type="ECO:0000256" key="7">
    <source>
        <dbReference type="ARBA" id="ARBA00023002"/>
    </source>
</evidence>
<dbReference type="Pfam" id="PF07992">
    <property type="entry name" value="Pyr_redox_2"/>
    <property type="match status" value="2"/>
</dbReference>
<dbReference type="EMBL" id="JBBHJZ010000001">
    <property type="protein sequence ID" value="MEJ5975851.1"/>
    <property type="molecule type" value="Genomic_DNA"/>
</dbReference>
<keyword evidence="5" id="KW-0288">FMN</keyword>
<reference evidence="12 13" key="1">
    <citation type="submission" date="2024-03" db="EMBL/GenBank/DDBJ databases">
        <authorList>
            <person name="Jo J.-H."/>
        </authorList>
    </citation>
    <scope>NUCLEOTIDE SEQUENCE [LARGE SCALE GENOMIC DNA]</scope>
    <source>
        <strain evidence="12 13">PS1R-30</strain>
    </source>
</reference>
<dbReference type="Gene3D" id="3.40.50.720">
    <property type="entry name" value="NAD(P)-binding Rossmann-like Domain"/>
    <property type="match status" value="1"/>
</dbReference>
<dbReference type="InterPro" id="IPR036188">
    <property type="entry name" value="FAD/NAD-bd_sf"/>
</dbReference>
<comment type="cofactor">
    <cofactor evidence="1">
        <name>FMN</name>
        <dbReference type="ChEBI" id="CHEBI:58210"/>
    </cofactor>
</comment>
<evidence type="ECO:0000256" key="2">
    <source>
        <dbReference type="ARBA" id="ARBA00001966"/>
    </source>
</evidence>
<evidence type="ECO:0000256" key="8">
    <source>
        <dbReference type="ARBA" id="ARBA00023004"/>
    </source>
</evidence>
<dbReference type="InterPro" id="IPR023753">
    <property type="entry name" value="FAD/NAD-binding_dom"/>
</dbReference>
<comment type="caution">
    <text evidence="12">The sequence shown here is derived from an EMBL/GenBank/DDBJ whole genome shotgun (WGS) entry which is preliminary data.</text>
</comment>
<dbReference type="InterPro" id="IPR013785">
    <property type="entry name" value="Aldolase_TIM"/>
</dbReference>
<feature type="domain" description="FAD/NAD(P)-binding" evidence="11">
    <location>
        <begin position="468"/>
        <end position="639"/>
    </location>
</feature>
<dbReference type="PANTHER" id="PTHR42917:SF2">
    <property type="entry name" value="2,4-DIENOYL-COA REDUCTASE [(2E)-ENOYL-COA-PRODUCING]"/>
    <property type="match status" value="1"/>
</dbReference>